<feature type="compositionally biased region" description="Basic and acidic residues" evidence="1">
    <location>
        <begin position="40"/>
        <end position="61"/>
    </location>
</feature>
<gene>
    <name evidence="2" type="ORF">E2562_005199</name>
</gene>
<protein>
    <submittedName>
        <fullName evidence="2">Uncharacterized protein</fullName>
    </submittedName>
</protein>
<proteinExistence type="predicted"/>
<evidence type="ECO:0000313" key="3">
    <source>
        <dbReference type="Proteomes" id="UP000479710"/>
    </source>
</evidence>
<comment type="caution">
    <text evidence="2">The sequence shown here is derived from an EMBL/GenBank/DDBJ whole genome shotgun (WGS) entry which is preliminary data.</text>
</comment>
<organism evidence="2 3">
    <name type="scientific">Oryza meyeriana var. granulata</name>
    <dbReference type="NCBI Taxonomy" id="110450"/>
    <lineage>
        <taxon>Eukaryota</taxon>
        <taxon>Viridiplantae</taxon>
        <taxon>Streptophyta</taxon>
        <taxon>Embryophyta</taxon>
        <taxon>Tracheophyta</taxon>
        <taxon>Spermatophyta</taxon>
        <taxon>Magnoliopsida</taxon>
        <taxon>Liliopsida</taxon>
        <taxon>Poales</taxon>
        <taxon>Poaceae</taxon>
        <taxon>BOP clade</taxon>
        <taxon>Oryzoideae</taxon>
        <taxon>Oryzeae</taxon>
        <taxon>Oryzinae</taxon>
        <taxon>Oryza</taxon>
        <taxon>Oryza meyeriana</taxon>
    </lineage>
</organism>
<keyword evidence="3" id="KW-1185">Reference proteome</keyword>
<reference evidence="2 3" key="1">
    <citation type="submission" date="2019-11" db="EMBL/GenBank/DDBJ databases">
        <title>Whole genome sequence of Oryza granulata.</title>
        <authorList>
            <person name="Li W."/>
        </authorList>
    </citation>
    <scope>NUCLEOTIDE SEQUENCE [LARGE SCALE GENOMIC DNA]</scope>
    <source>
        <strain evidence="3">cv. Menghai</strain>
        <tissue evidence="2">Leaf</tissue>
    </source>
</reference>
<accession>A0A6G1BTY8</accession>
<name>A0A6G1BTY8_9ORYZ</name>
<evidence type="ECO:0000256" key="1">
    <source>
        <dbReference type="SAM" id="MobiDB-lite"/>
    </source>
</evidence>
<dbReference type="AlphaFoldDB" id="A0A6G1BTY8"/>
<sequence length="109" mass="11954">MSPHMGPPPLRDTRLNLFGFLYDEYVPLRSMRDSVGIRGNNDEARDNGGIRKGGGEARDDANLSGNDGDASLTRGLLYICFLSDDSAFTVKWAIQNTSGRSQDSTKERA</sequence>
<dbReference type="EMBL" id="SPHZ02000011">
    <property type="protein sequence ID" value="KAF0891124.1"/>
    <property type="molecule type" value="Genomic_DNA"/>
</dbReference>
<feature type="region of interest" description="Disordered" evidence="1">
    <location>
        <begin position="34"/>
        <end position="66"/>
    </location>
</feature>
<dbReference type="Proteomes" id="UP000479710">
    <property type="component" value="Unassembled WGS sequence"/>
</dbReference>
<evidence type="ECO:0000313" key="2">
    <source>
        <dbReference type="EMBL" id="KAF0891124.1"/>
    </source>
</evidence>